<accession>A0ACC1RME6</accession>
<organism evidence="1 2">
    <name type="scientific">Fusarium decemcellulare</name>
    <dbReference type="NCBI Taxonomy" id="57161"/>
    <lineage>
        <taxon>Eukaryota</taxon>
        <taxon>Fungi</taxon>
        <taxon>Dikarya</taxon>
        <taxon>Ascomycota</taxon>
        <taxon>Pezizomycotina</taxon>
        <taxon>Sordariomycetes</taxon>
        <taxon>Hypocreomycetidae</taxon>
        <taxon>Hypocreales</taxon>
        <taxon>Nectriaceae</taxon>
        <taxon>Fusarium</taxon>
        <taxon>Fusarium decemcellulare species complex</taxon>
    </lineage>
</organism>
<evidence type="ECO:0000313" key="2">
    <source>
        <dbReference type="Proteomes" id="UP001148629"/>
    </source>
</evidence>
<reference evidence="1" key="1">
    <citation type="submission" date="2022-08" db="EMBL/GenBank/DDBJ databases">
        <title>Genome Sequence of Fusarium decemcellulare.</title>
        <authorList>
            <person name="Buettner E."/>
        </authorList>
    </citation>
    <scope>NUCLEOTIDE SEQUENCE</scope>
    <source>
        <strain evidence="1">Babe19</strain>
    </source>
</reference>
<keyword evidence="2" id="KW-1185">Reference proteome</keyword>
<evidence type="ECO:0000313" key="1">
    <source>
        <dbReference type="EMBL" id="KAJ3520499.1"/>
    </source>
</evidence>
<dbReference type="EMBL" id="JANRMS010002884">
    <property type="protein sequence ID" value="KAJ3520499.1"/>
    <property type="molecule type" value="Genomic_DNA"/>
</dbReference>
<gene>
    <name evidence="1" type="ORF">NM208_g13680</name>
</gene>
<protein>
    <submittedName>
        <fullName evidence="1">Uncharacterized protein</fullName>
    </submittedName>
</protein>
<name>A0ACC1RME6_9HYPO</name>
<proteinExistence type="predicted"/>
<comment type="caution">
    <text evidence="1">The sequence shown here is derived from an EMBL/GenBank/DDBJ whole genome shotgun (WGS) entry which is preliminary data.</text>
</comment>
<dbReference type="Proteomes" id="UP001148629">
    <property type="component" value="Unassembled WGS sequence"/>
</dbReference>
<sequence>MPCGPTTATASVLTSQVPLFDSQSRRITEDKVEVLMLWLPHYPGSPREIGGVEPAHRGFDDQVLYFRNLLFSLYLAAGRYDQKQSLGDYTGMAWLSWSVQEAPLGEQELSNEYLCWAPPTPSFGCSQQPVRMEHFVVGVSELE</sequence>